<evidence type="ECO:0000259" key="1">
    <source>
        <dbReference type="Pfam" id="PF09084"/>
    </source>
</evidence>
<dbReference type="InterPro" id="IPR015168">
    <property type="entry name" value="SsuA/THI5"/>
</dbReference>
<dbReference type="InterPro" id="IPR027939">
    <property type="entry name" value="NMT1/THI5"/>
</dbReference>
<dbReference type="Pfam" id="PF09084">
    <property type="entry name" value="NMT1"/>
    <property type="match status" value="1"/>
</dbReference>
<dbReference type="PROSITE" id="PS51257">
    <property type="entry name" value="PROKAR_LIPOPROTEIN"/>
    <property type="match status" value="1"/>
</dbReference>
<organism evidence="2">
    <name type="scientific">freshwater metagenome</name>
    <dbReference type="NCBI Taxonomy" id="449393"/>
    <lineage>
        <taxon>unclassified sequences</taxon>
        <taxon>metagenomes</taxon>
        <taxon>ecological metagenomes</taxon>
    </lineage>
</organism>
<reference evidence="2" key="1">
    <citation type="submission" date="2020-05" db="EMBL/GenBank/DDBJ databases">
        <authorList>
            <person name="Chiriac C."/>
            <person name="Salcher M."/>
            <person name="Ghai R."/>
            <person name="Kavagutti S V."/>
        </authorList>
    </citation>
    <scope>NUCLEOTIDE SEQUENCE</scope>
</reference>
<gene>
    <name evidence="2" type="ORF">UFOPK3674_01488</name>
</gene>
<feature type="domain" description="SsuA/THI5-like" evidence="1">
    <location>
        <begin position="46"/>
        <end position="256"/>
    </location>
</feature>
<dbReference type="SUPFAM" id="SSF53850">
    <property type="entry name" value="Periplasmic binding protein-like II"/>
    <property type="match status" value="1"/>
</dbReference>
<name>A0A6J7IZ40_9ZZZZ</name>
<dbReference type="Gene3D" id="3.40.190.10">
    <property type="entry name" value="Periplasmic binding protein-like II"/>
    <property type="match status" value="2"/>
</dbReference>
<dbReference type="PANTHER" id="PTHR31528:SF3">
    <property type="entry name" value="THIAMINE BIOSYNTHESIS PROTEIN HI_0357-RELATED"/>
    <property type="match status" value="1"/>
</dbReference>
<evidence type="ECO:0000313" key="2">
    <source>
        <dbReference type="EMBL" id="CAB4936149.1"/>
    </source>
</evidence>
<dbReference type="PANTHER" id="PTHR31528">
    <property type="entry name" value="4-AMINO-5-HYDROXYMETHYL-2-METHYLPYRIMIDINE PHOSPHATE SYNTHASE THI11-RELATED"/>
    <property type="match status" value="1"/>
</dbReference>
<protein>
    <submittedName>
        <fullName evidence="2">Unannotated protein</fullName>
    </submittedName>
</protein>
<dbReference type="EMBL" id="CAFBMX010000007">
    <property type="protein sequence ID" value="CAB4936149.1"/>
    <property type="molecule type" value="Genomic_DNA"/>
</dbReference>
<dbReference type="AlphaFoldDB" id="A0A6J7IZ40"/>
<dbReference type="GO" id="GO:0009228">
    <property type="term" value="P:thiamine biosynthetic process"/>
    <property type="evidence" value="ECO:0007669"/>
    <property type="project" value="InterPro"/>
</dbReference>
<accession>A0A6J7IZ40</accession>
<proteinExistence type="predicted"/>
<sequence length="346" mass="36995">MTRRPLAALLLAAIAALALSACASKEDSTAPPQLRKVSIILDYLPNADHVGLYTAMARGDFRKAGLDVEIQTPSDPASPLKLLAAGKADLAISYQPEVLLARDKGAELLSIAALAQRPLTSLMSTGDRPVDPRKLAGARIGTAGIPYQDAYLDTILDKAGVDPASVTKINVGFNLIPAMLSKKVDATLGAFWNIEGVQLKLQKRRPRIMPVDEAGVPTYDELVLVTREATAREDGAMLRRFIQALYRGTLAARDTPSVGVDALLAAVPDLKRTFTTASVAATLPVLVPDDPKVPFGWMSYGRWQTFADWMRRNDLLARPTGVQQALSNEFLPGEGVGDAGSTPLAT</sequence>